<dbReference type="STRING" id="1384459.GL4_3157"/>
<dbReference type="HOGENOM" id="CLU_1633460_0_0_5"/>
<keyword evidence="3" id="KW-1185">Reference proteome</keyword>
<name>A0A0A8K6K8_9HYPH</name>
<dbReference type="AlphaFoldDB" id="A0A0A8K6K8"/>
<protein>
    <recommendedName>
        <fullName evidence="4">SH3b domain-containing protein</fullName>
    </recommendedName>
</protein>
<accession>A0A0A8K6K8</accession>
<dbReference type="Proteomes" id="UP000031643">
    <property type="component" value="Chromosome"/>
</dbReference>
<proteinExistence type="predicted"/>
<evidence type="ECO:0000313" key="3">
    <source>
        <dbReference type="Proteomes" id="UP000031643"/>
    </source>
</evidence>
<sequence length="162" mass="17592">MMALETAVPRLSTALLAITAVSLAVSFSLPGQAKAATASAKRPESIYAAPNTNAKVLGLIGISQVVDAKSCKSGWCRVGPGYVRASSLRFFKEREGYESAYEYNAPLPPPNYGYTPGFWGFGGRRHYDRFGNYTKYGVPGYRGPVDPLEGTVETRRGLFGRR</sequence>
<dbReference type="EMBL" id="AP014648">
    <property type="protein sequence ID" value="BAQ18588.1"/>
    <property type="molecule type" value="Genomic_DNA"/>
</dbReference>
<organism evidence="2 3">
    <name type="scientific">Methyloceanibacter caenitepidi</name>
    <dbReference type="NCBI Taxonomy" id="1384459"/>
    <lineage>
        <taxon>Bacteria</taxon>
        <taxon>Pseudomonadati</taxon>
        <taxon>Pseudomonadota</taxon>
        <taxon>Alphaproteobacteria</taxon>
        <taxon>Hyphomicrobiales</taxon>
        <taxon>Hyphomicrobiaceae</taxon>
        <taxon>Methyloceanibacter</taxon>
    </lineage>
</organism>
<dbReference type="KEGG" id="mcg:GL4_3157"/>
<evidence type="ECO:0000256" key="1">
    <source>
        <dbReference type="SAM" id="SignalP"/>
    </source>
</evidence>
<evidence type="ECO:0000313" key="2">
    <source>
        <dbReference type="EMBL" id="BAQ18588.1"/>
    </source>
</evidence>
<feature type="signal peptide" evidence="1">
    <location>
        <begin position="1"/>
        <end position="35"/>
    </location>
</feature>
<keyword evidence="1" id="KW-0732">Signal</keyword>
<gene>
    <name evidence="2" type="ORF">GL4_3157</name>
</gene>
<reference evidence="2 3" key="1">
    <citation type="submission" date="2014-09" db="EMBL/GenBank/DDBJ databases">
        <title>Genome sequencing of Methyloceanibacter caenitepidi Gela4.</title>
        <authorList>
            <person name="Takeuchi M."/>
            <person name="Susumu S."/>
            <person name="Kamagata Y."/>
            <person name="Oshima K."/>
            <person name="Hattori M."/>
            <person name="Iwasaki W."/>
        </authorList>
    </citation>
    <scope>NUCLEOTIDE SEQUENCE [LARGE SCALE GENOMIC DNA]</scope>
    <source>
        <strain evidence="2 3">Gela4</strain>
    </source>
</reference>
<evidence type="ECO:0008006" key="4">
    <source>
        <dbReference type="Google" id="ProtNLM"/>
    </source>
</evidence>
<feature type="chain" id="PRO_5002054553" description="SH3b domain-containing protein" evidence="1">
    <location>
        <begin position="36"/>
        <end position="162"/>
    </location>
</feature>